<dbReference type="AlphaFoldDB" id="A0A0K2GFX2"/>
<sequence length="61" mass="6929">MSRQAAPPDQAMEPDEKEKTVMSKYTEVNGVWLPLRRRVSFGERGSVKTRVIELAAHEVSE</sequence>
<name>A0A0K2GFX2_NITMO</name>
<gene>
    <name evidence="1" type="ORF">NITMOv2_3454</name>
</gene>
<evidence type="ECO:0000313" key="1">
    <source>
        <dbReference type="EMBL" id="ALA59846.1"/>
    </source>
</evidence>
<dbReference type="Proteomes" id="UP000069205">
    <property type="component" value="Chromosome"/>
</dbReference>
<keyword evidence="2" id="KW-1185">Reference proteome</keyword>
<proteinExistence type="predicted"/>
<organism evidence="1 2">
    <name type="scientific">Nitrospira moscoviensis</name>
    <dbReference type="NCBI Taxonomy" id="42253"/>
    <lineage>
        <taxon>Bacteria</taxon>
        <taxon>Pseudomonadati</taxon>
        <taxon>Nitrospirota</taxon>
        <taxon>Nitrospiria</taxon>
        <taxon>Nitrospirales</taxon>
        <taxon>Nitrospiraceae</taxon>
        <taxon>Nitrospira</taxon>
    </lineage>
</organism>
<accession>A0A0K2GFX2</accession>
<protein>
    <submittedName>
        <fullName evidence="1">Uncharacterized protein</fullName>
    </submittedName>
</protein>
<dbReference type="PATRIC" id="fig|42253.5.peg.3407"/>
<dbReference type="KEGG" id="nmv:NITMOv2_3454"/>
<evidence type="ECO:0000313" key="2">
    <source>
        <dbReference type="Proteomes" id="UP000069205"/>
    </source>
</evidence>
<dbReference type="EMBL" id="CP011801">
    <property type="protein sequence ID" value="ALA59846.1"/>
    <property type="molecule type" value="Genomic_DNA"/>
</dbReference>
<reference evidence="1 2" key="1">
    <citation type="journal article" date="2015" name="Proc. Natl. Acad. Sci. U.S.A.">
        <title>Expanded metabolic versatility of ubiquitous nitrite-oxidizing bacteria from the genus Nitrospira.</title>
        <authorList>
            <person name="Koch H."/>
            <person name="Lucker S."/>
            <person name="Albertsen M."/>
            <person name="Kitzinger K."/>
            <person name="Herbold C."/>
            <person name="Spieck E."/>
            <person name="Nielsen P.H."/>
            <person name="Wagner M."/>
            <person name="Daims H."/>
        </authorList>
    </citation>
    <scope>NUCLEOTIDE SEQUENCE [LARGE SCALE GENOMIC DNA]</scope>
    <source>
        <strain evidence="1 2">NSP M-1</strain>
    </source>
</reference>
<dbReference type="STRING" id="42253.NITMOv2_3454"/>